<proteinExistence type="predicted"/>
<reference evidence="1" key="2">
    <citation type="journal article" date="2015" name="Fish Shellfish Immunol.">
        <title>Early steps in the European eel (Anguilla anguilla)-Vibrio vulnificus interaction in the gills: Role of the RtxA13 toxin.</title>
        <authorList>
            <person name="Callol A."/>
            <person name="Pajuelo D."/>
            <person name="Ebbesson L."/>
            <person name="Teles M."/>
            <person name="MacKenzie S."/>
            <person name="Amaro C."/>
        </authorList>
    </citation>
    <scope>NUCLEOTIDE SEQUENCE</scope>
</reference>
<accession>A0A0E9T8X5</accession>
<name>A0A0E9T8X5_ANGAN</name>
<reference evidence="1" key="1">
    <citation type="submission" date="2014-11" db="EMBL/GenBank/DDBJ databases">
        <authorList>
            <person name="Amaro Gonzalez C."/>
        </authorList>
    </citation>
    <scope>NUCLEOTIDE SEQUENCE</scope>
</reference>
<dbReference type="EMBL" id="GBXM01058725">
    <property type="protein sequence ID" value="JAH49852.1"/>
    <property type="molecule type" value="Transcribed_RNA"/>
</dbReference>
<protein>
    <submittedName>
        <fullName evidence="1">Uncharacterized protein</fullName>
    </submittedName>
</protein>
<sequence length="27" mass="3188">MQCNALSCECELPSDYHPIRFPHILNR</sequence>
<evidence type="ECO:0000313" key="1">
    <source>
        <dbReference type="EMBL" id="JAH49852.1"/>
    </source>
</evidence>
<dbReference type="AlphaFoldDB" id="A0A0E9T8X5"/>
<organism evidence="1">
    <name type="scientific">Anguilla anguilla</name>
    <name type="common">European freshwater eel</name>
    <name type="synonym">Muraena anguilla</name>
    <dbReference type="NCBI Taxonomy" id="7936"/>
    <lineage>
        <taxon>Eukaryota</taxon>
        <taxon>Metazoa</taxon>
        <taxon>Chordata</taxon>
        <taxon>Craniata</taxon>
        <taxon>Vertebrata</taxon>
        <taxon>Euteleostomi</taxon>
        <taxon>Actinopterygii</taxon>
        <taxon>Neopterygii</taxon>
        <taxon>Teleostei</taxon>
        <taxon>Anguilliformes</taxon>
        <taxon>Anguillidae</taxon>
        <taxon>Anguilla</taxon>
    </lineage>
</organism>